<keyword evidence="5 7" id="KW-1133">Transmembrane helix</keyword>
<keyword evidence="2 7" id="KW-0812">Transmembrane</keyword>
<keyword evidence="1" id="KW-0813">Transport</keyword>
<accession>A0A2J8JXY6</accession>
<evidence type="ECO:0000256" key="7">
    <source>
        <dbReference type="SAM" id="Phobius"/>
    </source>
</evidence>
<dbReference type="InterPro" id="IPR050173">
    <property type="entry name" value="ABC_transporter_C-like"/>
</dbReference>
<dbReference type="InterPro" id="IPR036640">
    <property type="entry name" value="ABC1_TM_sf"/>
</dbReference>
<dbReference type="PROSITE" id="PS50929">
    <property type="entry name" value="ABC_TM1F"/>
    <property type="match status" value="1"/>
</dbReference>
<feature type="domain" description="ABC transmembrane type-1" evidence="8">
    <location>
        <begin position="127"/>
        <end position="271"/>
    </location>
</feature>
<evidence type="ECO:0000313" key="9">
    <source>
        <dbReference type="EMBL" id="PNI27626.1"/>
    </source>
</evidence>
<dbReference type="AlphaFoldDB" id="A0A2J8JXY6"/>
<dbReference type="GO" id="GO:0005524">
    <property type="term" value="F:ATP binding"/>
    <property type="evidence" value="ECO:0007669"/>
    <property type="project" value="UniProtKB-KW"/>
</dbReference>
<evidence type="ECO:0000256" key="1">
    <source>
        <dbReference type="ARBA" id="ARBA00022448"/>
    </source>
</evidence>
<dbReference type="Gene3D" id="1.20.1560.10">
    <property type="entry name" value="ABC transporter type 1, transmembrane domain"/>
    <property type="match status" value="1"/>
</dbReference>
<evidence type="ECO:0000256" key="2">
    <source>
        <dbReference type="ARBA" id="ARBA00022692"/>
    </source>
</evidence>
<name>A0A2J8JXY6_PANTR</name>
<keyword evidence="6 7" id="KW-0472">Membrane</keyword>
<keyword evidence="3" id="KW-0547">Nucleotide-binding</keyword>
<dbReference type="GO" id="GO:0140359">
    <property type="term" value="F:ABC-type transporter activity"/>
    <property type="evidence" value="ECO:0007669"/>
    <property type="project" value="InterPro"/>
</dbReference>
<evidence type="ECO:0000256" key="3">
    <source>
        <dbReference type="ARBA" id="ARBA00022741"/>
    </source>
</evidence>
<evidence type="ECO:0000313" key="10">
    <source>
        <dbReference type="Proteomes" id="UP000236370"/>
    </source>
</evidence>
<organism evidence="9 10">
    <name type="scientific">Pan troglodytes</name>
    <name type="common">Chimpanzee</name>
    <dbReference type="NCBI Taxonomy" id="9598"/>
    <lineage>
        <taxon>Eukaryota</taxon>
        <taxon>Metazoa</taxon>
        <taxon>Chordata</taxon>
        <taxon>Craniata</taxon>
        <taxon>Vertebrata</taxon>
        <taxon>Euteleostomi</taxon>
        <taxon>Mammalia</taxon>
        <taxon>Eutheria</taxon>
        <taxon>Euarchontoglires</taxon>
        <taxon>Primates</taxon>
        <taxon>Haplorrhini</taxon>
        <taxon>Catarrhini</taxon>
        <taxon>Hominidae</taxon>
        <taxon>Pan</taxon>
    </lineage>
</organism>
<keyword evidence="4" id="KW-0067">ATP-binding</keyword>
<feature type="transmembrane region" description="Helical" evidence="7">
    <location>
        <begin position="161"/>
        <end position="186"/>
    </location>
</feature>
<comment type="caution">
    <text evidence="9">The sequence shown here is derived from an EMBL/GenBank/DDBJ whole genome shotgun (WGS) entry which is preliminary data.</text>
</comment>
<reference evidence="9 10" key="1">
    <citation type="submission" date="2017-12" db="EMBL/GenBank/DDBJ databases">
        <title>High-resolution comparative analysis of great ape genomes.</title>
        <authorList>
            <person name="Pollen A."/>
            <person name="Hastie A."/>
            <person name="Hormozdiari F."/>
            <person name="Dougherty M."/>
            <person name="Liu R."/>
            <person name="Chaisson M."/>
            <person name="Hoppe E."/>
            <person name="Hill C."/>
            <person name="Pang A."/>
            <person name="Hillier L."/>
            <person name="Baker C."/>
            <person name="Armstrong J."/>
            <person name="Shendure J."/>
            <person name="Paten B."/>
            <person name="Wilson R."/>
            <person name="Chao H."/>
            <person name="Schneider V."/>
            <person name="Ventura M."/>
            <person name="Kronenberg Z."/>
            <person name="Murali S."/>
            <person name="Gordon D."/>
            <person name="Cantsilieris S."/>
            <person name="Munson K."/>
            <person name="Nelson B."/>
            <person name="Raja A."/>
            <person name="Underwood J."/>
            <person name="Diekhans M."/>
            <person name="Fiddes I."/>
            <person name="Haussler D."/>
            <person name="Eichler E."/>
        </authorList>
    </citation>
    <scope>NUCLEOTIDE SEQUENCE [LARGE SCALE GENOMIC DNA]</scope>
    <source>
        <strain evidence="9">Yerkes chimp pedigree #C0471</strain>
    </source>
</reference>
<evidence type="ECO:0000256" key="6">
    <source>
        <dbReference type="ARBA" id="ARBA00023136"/>
    </source>
</evidence>
<evidence type="ECO:0000259" key="8">
    <source>
        <dbReference type="PROSITE" id="PS50929"/>
    </source>
</evidence>
<dbReference type="GO" id="GO:0016020">
    <property type="term" value="C:membrane"/>
    <property type="evidence" value="ECO:0007669"/>
    <property type="project" value="InterPro"/>
</dbReference>
<feature type="transmembrane region" description="Helical" evidence="7">
    <location>
        <begin position="127"/>
        <end position="149"/>
    </location>
</feature>
<dbReference type="Proteomes" id="UP000236370">
    <property type="component" value="Unassembled WGS sequence"/>
</dbReference>
<dbReference type="PANTHER" id="PTHR24223:SF10">
    <property type="entry name" value="ATP-BINDING CASSETTE SUB-FAMILY C MEMBER 12"/>
    <property type="match status" value="1"/>
</dbReference>
<dbReference type="EMBL" id="NBAG03000410">
    <property type="protein sequence ID" value="PNI27626.1"/>
    <property type="molecule type" value="Genomic_DNA"/>
</dbReference>
<sequence length="285" mass="31932">MVGEGPYLISDLDQRGRRRSFAERYDPSLKTMIPVRPCARLAPNPVDDAGLLSFATFSWLTPVMVKGYRQRLTVDTLPPLSTYDSSDTNAKRFRVLWDEEVERVGPEKASLSRVVWKFQRTRVLMDIVANILCIIMAAIGPTVLIHQILQQTERTSGKVWVGIGLCIALFATEFTKVFFWALAWAINYRTAIRLKVALSTLVFENLVSFKTLTHISVGEVLNILSSDSYSLFEAALFCPLPATIPILMVFCAAYAFFILGPTALIGISVCLWPSSIQPSEGQQFW</sequence>
<dbReference type="SUPFAM" id="SSF90123">
    <property type="entry name" value="ABC transporter transmembrane region"/>
    <property type="match status" value="1"/>
</dbReference>
<gene>
    <name evidence="9" type="ORF">CK820_G0043329</name>
</gene>
<proteinExistence type="predicted"/>
<feature type="transmembrane region" description="Helical" evidence="7">
    <location>
        <begin position="244"/>
        <end position="272"/>
    </location>
</feature>
<dbReference type="InterPro" id="IPR011527">
    <property type="entry name" value="ABC1_TM_dom"/>
</dbReference>
<protein>
    <submittedName>
        <fullName evidence="9">ABCC12 isoform 11</fullName>
    </submittedName>
</protein>
<dbReference type="PANTHER" id="PTHR24223">
    <property type="entry name" value="ATP-BINDING CASSETTE SUB-FAMILY C"/>
    <property type="match status" value="1"/>
</dbReference>
<evidence type="ECO:0000256" key="5">
    <source>
        <dbReference type="ARBA" id="ARBA00022989"/>
    </source>
</evidence>
<evidence type="ECO:0000256" key="4">
    <source>
        <dbReference type="ARBA" id="ARBA00022840"/>
    </source>
</evidence>